<dbReference type="Proteomes" id="UP000660668">
    <property type="component" value="Unassembled WGS sequence"/>
</dbReference>
<evidence type="ECO:0000256" key="1">
    <source>
        <dbReference type="ARBA" id="ARBA00022729"/>
    </source>
</evidence>
<dbReference type="AlphaFoldDB" id="A0A930VKR4"/>
<dbReference type="PROSITE" id="PS51257">
    <property type="entry name" value="PROKAR_LIPOPROTEIN"/>
    <property type="match status" value="1"/>
</dbReference>
<evidence type="ECO:0000313" key="5">
    <source>
        <dbReference type="Proteomes" id="UP000660668"/>
    </source>
</evidence>
<gene>
    <name evidence="4" type="ORF">ISU10_16345</name>
</gene>
<dbReference type="SUPFAM" id="SSF53850">
    <property type="entry name" value="Periplasmic binding protein-like II"/>
    <property type="match status" value="1"/>
</dbReference>
<keyword evidence="5" id="KW-1185">Reference proteome</keyword>
<dbReference type="CDD" id="cd13530">
    <property type="entry name" value="PBP2_peptides_like"/>
    <property type="match status" value="1"/>
</dbReference>
<feature type="chain" id="PRO_5039444805" evidence="2">
    <location>
        <begin position="28"/>
        <end position="295"/>
    </location>
</feature>
<dbReference type="PANTHER" id="PTHR35936">
    <property type="entry name" value="MEMBRANE-BOUND LYTIC MUREIN TRANSGLYCOSYLASE F"/>
    <property type="match status" value="1"/>
</dbReference>
<dbReference type="InterPro" id="IPR001638">
    <property type="entry name" value="Solute-binding_3/MltF_N"/>
</dbReference>
<dbReference type="Pfam" id="PF00497">
    <property type="entry name" value="SBP_bac_3"/>
    <property type="match status" value="1"/>
</dbReference>
<proteinExistence type="predicted"/>
<name>A0A930VKR4_9ACTN</name>
<feature type="signal peptide" evidence="2">
    <location>
        <begin position="1"/>
        <end position="27"/>
    </location>
</feature>
<dbReference type="RefSeq" id="WP_194697489.1">
    <property type="nucleotide sequence ID" value="NZ_JADKPO010000024.1"/>
</dbReference>
<organism evidence="4 5">
    <name type="scientific">Nocardioides agariphilus</name>
    <dbReference type="NCBI Taxonomy" id="433664"/>
    <lineage>
        <taxon>Bacteria</taxon>
        <taxon>Bacillati</taxon>
        <taxon>Actinomycetota</taxon>
        <taxon>Actinomycetes</taxon>
        <taxon>Propionibacteriales</taxon>
        <taxon>Nocardioidaceae</taxon>
        <taxon>Nocardioides</taxon>
    </lineage>
</organism>
<sequence length="295" mass="31343">MTAVDRAPRTKRVGIMVVVAFMVACLAACGSDDDSSTGKDSAGEKTLTVGVQLSYAPYEYVEGGEVTGFEVDLVEEVLGRLGYKTEWKNIPFDTIFTAVSAGKIDMAASTINGWAPEGSLVYDVVKQRTEIVSLSRPIYLVKYLVVSNKTKNPDLKSTDQLVDGMTVAVVQGSSEYEYAQKELAPRGVRVVTVPSGAQAFTLVESGRADATFAEAGAIAAAAEQQTNLQPGEPISSLEAGYAWAFPLDDPEFVDDVNATIGEVIEDGTYAKIFEKYFPGATAPTDLPTASFSAGS</sequence>
<evidence type="ECO:0000313" key="4">
    <source>
        <dbReference type="EMBL" id="MBF4769339.1"/>
    </source>
</evidence>
<evidence type="ECO:0000259" key="3">
    <source>
        <dbReference type="SMART" id="SM00062"/>
    </source>
</evidence>
<dbReference type="SMART" id="SM00062">
    <property type="entry name" value="PBPb"/>
    <property type="match status" value="1"/>
</dbReference>
<dbReference type="PANTHER" id="PTHR35936:SF19">
    <property type="entry name" value="AMINO-ACID-BINDING PROTEIN YXEM-RELATED"/>
    <property type="match status" value="1"/>
</dbReference>
<accession>A0A930VKR4</accession>
<dbReference type="Gene3D" id="3.40.190.10">
    <property type="entry name" value="Periplasmic binding protein-like II"/>
    <property type="match status" value="2"/>
</dbReference>
<feature type="domain" description="Solute-binding protein family 3/N-terminal" evidence="3">
    <location>
        <begin position="46"/>
        <end position="280"/>
    </location>
</feature>
<reference evidence="4" key="1">
    <citation type="submission" date="2020-11" db="EMBL/GenBank/DDBJ databases">
        <title>Nocardioides cynanchi sp. nov., isolated from soil of rhizosphere of Cynanchum wilfordii.</title>
        <authorList>
            <person name="Lee J.-S."/>
            <person name="Suh M.K."/>
            <person name="Kim J.-S."/>
        </authorList>
    </citation>
    <scope>NUCLEOTIDE SEQUENCE</scope>
    <source>
        <strain evidence="4">KCTC 19276</strain>
    </source>
</reference>
<protein>
    <submittedName>
        <fullName evidence="4">Amino acid ABC transporter substrate-binding protein</fullName>
    </submittedName>
</protein>
<keyword evidence="1 2" id="KW-0732">Signal</keyword>
<dbReference type="EMBL" id="JADKPO010000024">
    <property type="protein sequence ID" value="MBF4769339.1"/>
    <property type="molecule type" value="Genomic_DNA"/>
</dbReference>
<evidence type="ECO:0000256" key="2">
    <source>
        <dbReference type="SAM" id="SignalP"/>
    </source>
</evidence>
<comment type="caution">
    <text evidence="4">The sequence shown here is derived from an EMBL/GenBank/DDBJ whole genome shotgun (WGS) entry which is preliminary data.</text>
</comment>